<gene>
    <name evidence="1" type="ORF">O6H91_14G001300</name>
</gene>
<dbReference type="Proteomes" id="UP001162992">
    <property type="component" value="Chromosome 14"/>
</dbReference>
<dbReference type="EMBL" id="CM055105">
    <property type="protein sequence ID" value="KAJ7530370.1"/>
    <property type="molecule type" value="Genomic_DNA"/>
</dbReference>
<proteinExistence type="predicted"/>
<sequence length="130" mass="14793">MHRHKCDTQYQISLSLLLLSPSPPACLHRSLLLHLSCPLISISLSPVLLHLTVEELVATYNLFFFPFGRAHTHTHTNIYFKFFLPPSRSLSLSLSLSRSLCLLLRKAICWLSLQRLEGDQFLNFGSIGFV</sequence>
<comment type="caution">
    <text evidence="1">The sequence shown here is derived from an EMBL/GenBank/DDBJ whole genome shotgun (WGS) entry which is preliminary data.</text>
</comment>
<reference evidence="2" key="1">
    <citation type="journal article" date="2024" name="Proc. Natl. Acad. Sci. U.S.A.">
        <title>Extraordinary preservation of gene collinearity over three hundred million years revealed in homosporous lycophytes.</title>
        <authorList>
            <person name="Li C."/>
            <person name="Wickell D."/>
            <person name="Kuo L.Y."/>
            <person name="Chen X."/>
            <person name="Nie B."/>
            <person name="Liao X."/>
            <person name="Peng D."/>
            <person name="Ji J."/>
            <person name="Jenkins J."/>
            <person name="Williams M."/>
            <person name="Shu S."/>
            <person name="Plott C."/>
            <person name="Barry K."/>
            <person name="Rajasekar S."/>
            <person name="Grimwood J."/>
            <person name="Han X."/>
            <person name="Sun S."/>
            <person name="Hou Z."/>
            <person name="He W."/>
            <person name="Dai G."/>
            <person name="Sun C."/>
            <person name="Schmutz J."/>
            <person name="Leebens-Mack J.H."/>
            <person name="Li F.W."/>
            <person name="Wang L."/>
        </authorList>
    </citation>
    <scope>NUCLEOTIDE SEQUENCE [LARGE SCALE GENOMIC DNA]</scope>
    <source>
        <strain evidence="2">cv. PW_Plant_1</strain>
    </source>
</reference>
<evidence type="ECO:0000313" key="1">
    <source>
        <dbReference type="EMBL" id="KAJ7530370.1"/>
    </source>
</evidence>
<keyword evidence="2" id="KW-1185">Reference proteome</keyword>
<protein>
    <submittedName>
        <fullName evidence="1">Uncharacterized protein</fullName>
    </submittedName>
</protein>
<accession>A0ACC2BKU3</accession>
<organism evidence="1 2">
    <name type="scientific">Diphasiastrum complanatum</name>
    <name type="common">Issler's clubmoss</name>
    <name type="synonym">Lycopodium complanatum</name>
    <dbReference type="NCBI Taxonomy" id="34168"/>
    <lineage>
        <taxon>Eukaryota</taxon>
        <taxon>Viridiplantae</taxon>
        <taxon>Streptophyta</taxon>
        <taxon>Embryophyta</taxon>
        <taxon>Tracheophyta</taxon>
        <taxon>Lycopodiopsida</taxon>
        <taxon>Lycopodiales</taxon>
        <taxon>Lycopodiaceae</taxon>
        <taxon>Lycopodioideae</taxon>
        <taxon>Diphasiastrum</taxon>
    </lineage>
</organism>
<evidence type="ECO:0000313" key="2">
    <source>
        <dbReference type="Proteomes" id="UP001162992"/>
    </source>
</evidence>
<name>A0ACC2BKU3_DIPCM</name>